<evidence type="ECO:0000313" key="6">
    <source>
        <dbReference type="EMBL" id="KAK4109178.1"/>
    </source>
</evidence>
<comment type="caution">
    <text evidence="6">The sequence shown here is derived from an EMBL/GenBank/DDBJ whole genome shotgun (WGS) entry which is preliminary data.</text>
</comment>
<evidence type="ECO:0000313" key="7">
    <source>
        <dbReference type="Proteomes" id="UP001302812"/>
    </source>
</evidence>
<evidence type="ECO:0000259" key="4">
    <source>
        <dbReference type="Pfam" id="PF00561"/>
    </source>
</evidence>
<proteinExistence type="inferred from homology"/>
<dbReference type="SUPFAM" id="SSF53474">
    <property type="entry name" value="alpha/beta-Hydrolases"/>
    <property type="match status" value="1"/>
</dbReference>
<dbReference type="RefSeq" id="XP_064666748.1">
    <property type="nucleotide sequence ID" value="XM_064812149.1"/>
</dbReference>
<dbReference type="Gene3D" id="3.40.50.1820">
    <property type="entry name" value="alpha/beta hydrolase"/>
    <property type="match status" value="1"/>
</dbReference>
<reference evidence="6" key="1">
    <citation type="journal article" date="2023" name="Mol. Phylogenet. Evol.">
        <title>Genome-scale phylogeny and comparative genomics of the fungal order Sordariales.</title>
        <authorList>
            <person name="Hensen N."/>
            <person name="Bonometti L."/>
            <person name="Westerberg I."/>
            <person name="Brannstrom I.O."/>
            <person name="Guillou S."/>
            <person name="Cros-Aarteil S."/>
            <person name="Calhoun S."/>
            <person name="Haridas S."/>
            <person name="Kuo A."/>
            <person name="Mondo S."/>
            <person name="Pangilinan J."/>
            <person name="Riley R."/>
            <person name="LaButti K."/>
            <person name="Andreopoulos B."/>
            <person name="Lipzen A."/>
            <person name="Chen C."/>
            <person name="Yan M."/>
            <person name="Daum C."/>
            <person name="Ng V."/>
            <person name="Clum A."/>
            <person name="Steindorff A."/>
            <person name="Ohm R.A."/>
            <person name="Martin F."/>
            <person name="Silar P."/>
            <person name="Natvig D.O."/>
            <person name="Lalanne C."/>
            <person name="Gautier V."/>
            <person name="Ament-Velasquez S.L."/>
            <person name="Kruys A."/>
            <person name="Hutchinson M.I."/>
            <person name="Powell A.J."/>
            <person name="Barry K."/>
            <person name="Miller A.N."/>
            <person name="Grigoriev I.V."/>
            <person name="Debuchy R."/>
            <person name="Gladieux P."/>
            <person name="Hiltunen Thoren M."/>
            <person name="Johannesson H."/>
        </authorList>
    </citation>
    <scope>NUCLEOTIDE SEQUENCE</scope>
    <source>
        <strain evidence="6">CBS 508.74</strain>
    </source>
</reference>
<name>A0AAN6QFA3_9PEZI</name>
<dbReference type="PANTHER" id="PTHR43248:SF25">
    <property type="entry name" value="AB HYDROLASE-1 DOMAIN-CONTAINING PROTEIN-RELATED"/>
    <property type="match status" value="1"/>
</dbReference>
<dbReference type="InterPro" id="IPR013595">
    <property type="entry name" value="Pept_S33_TAP-like_C"/>
</dbReference>
<gene>
    <name evidence="6" type="ORF">N656DRAFT_716657</name>
</gene>
<dbReference type="PANTHER" id="PTHR43248">
    <property type="entry name" value="2-SUCCINYL-6-HYDROXY-2,4-CYCLOHEXADIENE-1-CARBOXYLATE SYNTHASE"/>
    <property type="match status" value="1"/>
</dbReference>
<organism evidence="6 7">
    <name type="scientific">Canariomyces notabilis</name>
    <dbReference type="NCBI Taxonomy" id="2074819"/>
    <lineage>
        <taxon>Eukaryota</taxon>
        <taxon>Fungi</taxon>
        <taxon>Dikarya</taxon>
        <taxon>Ascomycota</taxon>
        <taxon>Pezizomycotina</taxon>
        <taxon>Sordariomycetes</taxon>
        <taxon>Sordariomycetidae</taxon>
        <taxon>Sordariales</taxon>
        <taxon>Chaetomiaceae</taxon>
        <taxon>Canariomyces</taxon>
    </lineage>
</organism>
<sequence length="640" mass="70645">MNPWESITPSEELEWHPCYGLIKANFRCARLTVPMDYNRPLSQSRAHPKVHIALLLLPGATPNTSKTASKSPLLLNPGGPGGSGVMILLAMADAIQKILGPDQPIIGFDPRGVSFTTPRADCWAKPPACTGCPEDAASGLMHRLEWDQMTSVYGLLNSSNVALKFLEAGHRAVNDLCRSKGAQLGAESILGHASTAHVARDMVSIVDAWDRWIESRGLPPSSLKGKLVYWGFSYGTYLGATFAKMFPDRVGRMILDGVVDADYYVSPVWEESLLDTDKVLDRFFLYCARAGRRCSLYREGDKAEDVGRRYSEIMERLQTSPVTFTHPEHFYPVILRASYVKTIVFSVLYSPIQGFPILAMLLNWVHEGKFDELAGLFQDATLMCSIIGNPAITGMLSDAQRAIMCSDKTQLVNLTIPEITTAYEQMASTSQFADIWMNLMLKCNGWDISTPHPISSASSTPSAYPWSPQASTPAANNNNQSQIETSFPLLFLSNTYDPVTPLHAAVKMAQRFKNAGLVEQLAQGHCTLSAVSGCTARIVREYVLQGKVPPPPVVFSPGENLKLDGEGEWTRCRANEGPWGVHDQDADWVQLAKTGGVAVEQVEDEGVVEAWRRVHEAVASVRKWGVMEREWEGFRFGNVW</sequence>
<keyword evidence="7" id="KW-1185">Reference proteome</keyword>
<comment type="similarity">
    <text evidence="1">Belongs to the peptidase S33 family.</text>
</comment>
<dbReference type="Proteomes" id="UP001302812">
    <property type="component" value="Unassembled WGS sequence"/>
</dbReference>
<dbReference type="GeneID" id="89936274"/>
<dbReference type="InterPro" id="IPR029058">
    <property type="entry name" value="AB_hydrolase_fold"/>
</dbReference>
<dbReference type="InterPro" id="IPR000073">
    <property type="entry name" value="AB_hydrolase_1"/>
</dbReference>
<protein>
    <submittedName>
        <fullName evidence="6">Alpha/beta-hydrolase</fullName>
    </submittedName>
</protein>
<dbReference type="EMBL" id="MU853358">
    <property type="protein sequence ID" value="KAK4109178.1"/>
    <property type="molecule type" value="Genomic_DNA"/>
</dbReference>
<feature type="region of interest" description="Disordered" evidence="3">
    <location>
        <begin position="459"/>
        <end position="479"/>
    </location>
</feature>
<dbReference type="Pfam" id="PF08386">
    <property type="entry name" value="Abhydrolase_4"/>
    <property type="match status" value="1"/>
</dbReference>
<feature type="domain" description="Peptidase S33 tripeptidyl aminopeptidase-like C-terminal" evidence="5">
    <location>
        <begin position="436"/>
        <end position="550"/>
    </location>
</feature>
<keyword evidence="2" id="KW-0378">Hydrolase</keyword>
<reference evidence="6" key="2">
    <citation type="submission" date="2023-05" db="EMBL/GenBank/DDBJ databases">
        <authorList>
            <consortium name="Lawrence Berkeley National Laboratory"/>
            <person name="Steindorff A."/>
            <person name="Hensen N."/>
            <person name="Bonometti L."/>
            <person name="Westerberg I."/>
            <person name="Brannstrom I.O."/>
            <person name="Guillou S."/>
            <person name="Cros-Aarteil S."/>
            <person name="Calhoun S."/>
            <person name="Haridas S."/>
            <person name="Kuo A."/>
            <person name="Mondo S."/>
            <person name="Pangilinan J."/>
            <person name="Riley R."/>
            <person name="Labutti K."/>
            <person name="Andreopoulos B."/>
            <person name="Lipzen A."/>
            <person name="Chen C."/>
            <person name="Yanf M."/>
            <person name="Daum C."/>
            <person name="Ng V."/>
            <person name="Clum A."/>
            <person name="Ohm R."/>
            <person name="Martin F."/>
            <person name="Silar P."/>
            <person name="Natvig D."/>
            <person name="Lalanne C."/>
            <person name="Gautier V."/>
            <person name="Ament-Velasquez S.L."/>
            <person name="Kruys A."/>
            <person name="Hutchinson M.I."/>
            <person name="Powell A.J."/>
            <person name="Barry K."/>
            <person name="Miller A.N."/>
            <person name="Grigoriev I.V."/>
            <person name="Debuchy R."/>
            <person name="Gladieux P."/>
            <person name="Thoren M.H."/>
            <person name="Johannesson H."/>
        </authorList>
    </citation>
    <scope>NUCLEOTIDE SEQUENCE</scope>
    <source>
        <strain evidence="6">CBS 508.74</strain>
    </source>
</reference>
<evidence type="ECO:0000259" key="5">
    <source>
        <dbReference type="Pfam" id="PF08386"/>
    </source>
</evidence>
<dbReference type="GO" id="GO:0016787">
    <property type="term" value="F:hydrolase activity"/>
    <property type="evidence" value="ECO:0007669"/>
    <property type="project" value="UniProtKB-KW"/>
</dbReference>
<accession>A0AAN6QFA3</accession>
<dbReference type="InterPro" id="IPR051601">
    <property type="entry name" value="Serine_prot/Carboxylest_S33"/>
</dbReference>
<dbReference type="Pfam" id="PF00561">
    <property type="entry name" value="Abhydrolase_1"/>
    <property type="match status" value="1"/>
</dbReference>
<dbReference type="AlphaFoldDB" id="A0AAN6QFA3"/>
<evidence type="ECO:0000256" key="1">
    <source>
        <dbReference type="ARBA" id="ARBA00010088"/>
    </source>
</evidence>
<evidence type="ECO:0000256" key="3">
    <source>
        <dbReference type="SAM" id="MobiDB-lite"/>
    </source>
</evidence>
<feature type="domain" description="AB hydrolase-1" evidence="4">
    <location>
        <begin position="72"/>
        <end position="286"/>
    </location>
</feature>
<evidence type="ECO:0000256" key="2">
    <source>
        <dbReference type="ARBA" id="ARBA00022801"/>
    </source>
</evidence>